<dbReference type="InterPro" id="IPR036390">
    <property type="entry name" value="WH_DNA-bd_sf"/>
</dbReference>
<organism evidence="7">
    <name type="scientific">Oxalobacter aliiformigenes</name>
    <dbReference type="NCBI Taxonomy" id="2946593"/>
    <lineage>
        <taxon>Bacteria</taxon>
        <taxon>Pseudomonadati</taxon>
        <taxon>Pseudomonadota</taxon>
        <taxon>Betaproteobacteria</taxon>
        <taxon>Burkholderiales</taxon>
        <taxon>Oxalobacteraceae</taxon>
        <taxon>Oxalobacter</taxon>
    </lineage>
</organism>
<evidence type="ECO:0000313" key="7">
    <source>
        <dbReference type="EMBL" id="WAV91142.1"/>
    </source>
</evidence>
<evidence type="ECO:0000313" key="9">
    <source>
        <dbReference type="Proteomes" id="UP001164794"/>
    </source>
</evidence>
<dbReference type="InterPro" id="IPR000847">
    <property type="entry name" value="LysR_HTH_N"/>
</dbReference>
<evidence type="ECO:0000256" key="1">
    <source>
        <dbReference type="ARBA" id="ARBA00008110"/>
    </source>
</evidence>
<dbReference type="AlphaFoldDB" id="A0A9E9NRF9"/>
<dbReference type="Proteomes" id="UP001164819">
    <property type="component" value="Chromosome"/>
</dbReference>
<dbReference type="PANTHER" id="PTHR30432:SF1">
    <property type="entry name" value="DNA-BINDING TRANSCRIPTIONAL DUAL REGULATOR MODE"/>
    <property type="match status" value="1"/>
</dbReference>
<dbReference type="PROSITE" id="PS51866">
    <property type="entry name" value="MOP"/>
    <property type="match status" value="1"/>
</dbReference>
<dbReference type="GO" id="GO:0003700">
    <property type="term" value="F:DNA-binding transcription factor activity"/>
    <property type="evidence" value="ECO:0007669"/>
    <property type="project" value="InterPro"/>
</dbReference>
<dbReference type="InterPro" id="IPR005116">
    <property type="entry name" value="Transp-assoc_OB_typ1"/>
</dbReference>
<comment type="similarity">
    <text evidence="1 5">Belongs to the ModE family.</text>
</comment>
<evidence type="ECO:0000259" key="6">
    <source>
        <dbReference type="PROSITE" id="PS51866"/>
    </source>
</evidence>
<dbReference type="GO" id="GO:0015689">
    <property type="term" value="P:molybdate ion transport"/>
    <property type="evidence" value="ECO:0007669"/>
    <property type="project" value="UniProtKB-UniRule"/>
</dbReference>
<dbReference type="Gene3D" id="2.40.50.100">
    <property type="match status" value="2"/>
</dbReference>
<dbReference type="SUPFAM" id="SSF46785">
    <property type="entry name" value="Winged helix' DNA-binding domain"/>
    <property type="match status" value="1"/>
</dbReference>
<keyword evidence="4" id="KW-0677">Repeat</keyword>
<dbReference type="InterPro" id="IPR004606">
    <property type="entry name" value="Mop_domain"/>
</dbReference>
<evidence type="ECO:0000313" key="8">
    <source>
        <dbReference type="EMBL" id="WAV96928.1"/>
    </source>
</evidence>
<dbReference type="EMBL" id="CP098251">
    <property type="protein sequence ID" value="WAV91142.1"/>
    <property type="molecule type" value="Genomic_DNA"/>
</dbReference>
<dbReference type="Pfam" id="PF00126">
    <property type="entry name" value="HTH_1"/>
    <property type="match status" value="1"/>
</dbReference>
<dbReference type="Gene3D" id="1.10.10.10">
    <property type="entry name" value="Winged helix-like DNA-binding domain superfamily/Winged helix DNA-binding domain"/>
    <property type="match status" value="1"/>
</dbReference>
<dbReference type="RefSeq" id="WP_269264407.1">
    <property type="nucleotide sequence ID" value="NZ_CP098248.1"/>
</dbReference>
<dbReference type="Pfam" id="PF03459">
    <property type="entry name" value="TOBE"/>
    <property type="match status" value="1"/>
</dbReference>
<dbReference type="PANTHER" id="PTHR30432">
    <property type="entry name" value="TRANSCRIPTIONAL REGULATOR MODE"/>
    <property type="match status" value="1"/>
</dbReference>
<gene>
    <name evidence="8" type="ORF">NB645_09020</name>
    <name evidence="7" type="ORF">NB646_10145</name>
</gene>
<accession>A0A9E9NRF9</accession>
<evidence type="ECO:0000256" key="3">
    <source>
        <dbReference type="ARBA" id="ARBA00022505"/>
    </source>
</evidence>
<reference evidence="7" key="2">
    <citation type="journal article" date="2022" name="Front. Microbiol.">
        <title>New perspectives on an old grouping: The genomic and phenotypic variability of Oxalobacter formigenes and the implications for calcium oxalate stone prevention.</title>
        <authorList>
            <person name="Chmiel J.A."/>
            <person name="Carr C."/>
            <person name="Stuivenberg G.A."/>
            <person name="Venema R."/>
            <person name="Chanyi R.M."/>
            <person name="Al K.F."/>
            <person name="Giguere D."/>
            <person name="Say H."/>
            <person name="Akouris P.P."/>
            <person name="Dominguez Romero S.A."/>
            <person name="Kwong A."/>
            <person name="Tai V."/>
            <person name="Koval S.F."/>
            <person name="Razvi H."/>
            <person name="Bjazevic J."/>
            <person name="Burton J.P."/>
        </authorList>
    </citation>
    <scope>NUCLEOTIDE SEQUENCE</scope>
    <source>
        <strain evidence="7">OxK</strain>
    </source>
</reference>
<name>A0A9E9NRF9_9BURK</name>
<reference evidence="8" key="1">
    <citation type="journal article" date="2022" name="Front. Microbiol.">
        <title>New perspectives on an old grouping: The genomic and phenotypic variability of Oxalobacter formigenes and the implications for calcium oxalate stone prevention.</title>
        <authorList>
            <person name="Chmiel J.A."/>
            <person name="Carr C."/>
            <person name="Stuivenberg G.A."/>
            <person name="Venema R."/>
            <person name="Chanyi R.M."/>
            <person name="Al K.F."/>
            <person name="Giguere D."/>
            <person name="Say H."/>
            <person name="Akouris P.P."/>
            <person name="Dominguez Romero S.A."/>
            <person name="Kwong A."/>
            <person name="Tai V."/>
            <person name="Koval S.F."/>
            <person name="Razvi H."/>
            <person name="Bjazevic J."/>
            <person name="Burton J.P."/>
        </authorList>
    </citation>
    <scope>NUCLEOTIDE SEQUENCE</scope>
    <source>
        <strain evidence="8">HOxNP-1</strain>
    </source>
</reference>
<sequence>MSDSVSLANAFAHGTADKRIEVLRKIAETGSISQAAREAGISYKAAWQAIDTLTNLTGVSLVEKSVGGIGGGGAKLTADGLRLLEIAGVLEKNRQEVLSRFQQEKADTIDARFSRLSIRTSMRNYLPCRVKGLKMSGQIVRVCLQVHENMSVLIARITRTSAELLALKPGMAVLAMCKATAVKVFEEANSSELSVANQFQGTVTRVSKGDREDEITIELLPGLQLVGFALSEKKIETGDQINASVDESAVVVALLP</sequence>
<dbReference type="EMBL" id="CP098248">
    <property type="protein sequence ID" value="WAV96928.1"/>
    <property type="molecule type" value="Genomic_DNA"/>
</dbReference>
<evidence type="ECO:0000256" key="4">
    <source>
        <dbReference type="ARBA" id="ARBA00022737"/>
    </source>
</evidence>
<evidence type="ECO:0000256" key="2">
    <source>
        <dbReference type="ARBA" id="ARBA00022448"/>
    </source>
</evidence>
<dbReference type="InterPro" id="IPR016462">
    <property type="entry name" value="ModE"/>
</dbReference>
<keyword evidence="3 5" id="KW-0500">Molybdenum</keyword>
<dbReference type="Proteomes" id="UP001164794">
    <property type="component" value="Chromosome"/>
</dbReference>
<dbReference type="GO" id="GO:0030151">
    <property type="term" value="F:molybdenum ion binding"/>
    <property type="evidence" value="ECO:0007669"/>
    <property type="project" value="UniProtKB-UniRule"/>
</dbReference>
<dbReference type="SUPFAM" id="SSF50331">
    <property type="entry name" value="MOP-like"/>
    <property type="match status" value="2"/>
</dbReference>
<feature type="domain" description="Mop" evidence="6">
    <location>
        <begin position="119"/>
        <end position="186"/>
    </location>
</feature>
<protein>
    <submittedName>
        <fullName evidence="7">TOBE domain-containing protein</fullName>
    </submittedName>
</protein>
<keyword evidence="2 5" id="KW-0813">Transport</keyword>
<dbReference type="InterPro" id="IPR051815">
    <property type="entry name" value="Molybdate_resp_trans_reg"/>
</dbReference>
<proteinExistence type="inferred from homology"/>
<dbReference type="PIRSF" id="PIRSF005763">
    <property type="entry name" value="Txn_reg_ModE"/>
    <property type="match status" value="1"/>
</dbReference>
<dbReference type="InterPro" id="IPR036388">
    <property type="entry name" value="WH-like_DNA-bd_sf"/>
</dbReference>
<keyword evidence="9" id="KW-1185">Reference proteome</keyword>
<dbReference type="InterPro" id="IPR008995">
    <property type="entry name" value="Mo/tungstate-bd_C_term_dom"/>
</dbReference>
<evidence type="ECO:0000256" key="5">
    <source>
        <dbReference type="PIRNR" id="PIRNR005763"/>
    </source>
</evidence>